<dbReference type="CDD" id="cd00077">
    <property type="entry name" value="HDc"/>
    <property type="match status" value="1"/>
</dbReference>
<dbReference type="eggNOG" id="COG0248">
    <property type="taxonomic scope" value="Bacteria"/>
</dbReference>
<gene>
    <name evidence="4" type="ORF">Apau_0551</name>
</gene>
<dbReference type="Pfam" id="PF21447">
    <property type="entry name" value="Ppx-GppA_III"/>
    <property type="match status" value="1"/>
</dbReference>
<dbReference type="Proteomes" id="UP000005096">
    <property type="component" value="Chromosome"/>
</dbReference>
<feature type="domain" description="Ppx/GppA phosphatase C-terminal" evidence="3">
    <location>
        <begin position="324"/>
        <end position="473"/>
    </location>
</feature>
<dbReference type="InterPro" id="IPR043129">
    <property type="entry name" value="ATPase_NBD"/>
</dbReference>
<evidence type="ECO:0000313" key="5">
    <source>
        <dbReference type="Proteomes" id="UP000005096"/>
    </source>
</evidence>
<keyword evidence="1 4" id="KW-0378">Hydrolase</keyword>
<evidence type="ECO:0000256" key="1">
    <source>
        <dbReference type="ARBA" id="ARBA00022801"/>
    </source>
</evidence>
<dbReference type="EC" id="3.6.1.40" evidence="4"/>
<dbReference type="HOGENOM" id="CLU_025908_4_2_0"/>
<dbReference type="PIRSF" id="PIRSF001267">
    <property type="entry name" value="Pyrophosphatase_GppA_Ppx"/>
    <property type="match status" value="1"/>
</dbReference>
<dbReference type="OrthoDB" id="9807195at2"/>
<dbReference type="EMBL" id="CM001022">
    <property type="protein sequence ID" value="EFQ22984.1"/>
    <property type="molecule type" value="Genomic_DNA"/>
</dbReference>
<dbReference type="InterPro" id="IPR030673">
    <property type="entry name" value="PyroPPase_GppA_Ppx"/>
</dbReference>
<protein>
    <submittedName>
        <fullName evidence="4">Ppx/GppA phosphatase</fullName>
        <ecNumber evidence="4">3.6.1.40</ecNumber>
    </submittedName>
</protein>
<feature type="domain" description="Ppx/GppA phosphatase N-terminal" evidence="2">
    <location>
        <begin position="25"/>
        <end position="310"/>
    </location>
</feature>
<dbReference type="GO" id="GO:0006357">
    <property type="term" value="P:regulation of transcription by RNA polymerase II"/>
    <property type="evidence" value="ECO:0007669"/>
    <property type="project" value="TreeGrafter"/>
</dbReference>
<dbReference type="InterPro" id="IPR003607">
    <property type="entry name" value="HD/PDEase_dom"/>
</dbReference>
<dbReference type="FunFam" id="1.10.3210.10:FF:000025">
    <property type="entry name" value="Exopolyphosphatase"/>
    <property type="match status" value="1"/>
</dbReference>
<dbReference type="SUPFAM" id="SSF53067">
    <property type="entry name" value="Actin-like ATPase domain"/>
    <property type="match status" value="2"/>
</dbReference>
<dbReference type="CDD" id="cd24006">
    <property type="entry name" value="ASKHA_NBD_PPX_GppA"/>
    <property type="match status" value="1"/>
</dbReference>
<dbReference type="Gene3D" id="1.10.3210.10">
    <property type="entry name" value="Hypothetical protein af1432"/>
    <property type="match status" value="1"/>
</dbReference>
<dbReference type="PaxDb" id="584708-Apau_0551"/>
<proteinExistence type="predicted"/>
<dbReference type="AlphaFoldDB" id="E3D0G5"/>
<dbReference type="InterPro" id="IPR003695">
    <property type="entry name" value="Ppx_GppA_N"/>
</dbReference>
<dbReference type="PANTHER" id="PTHR30005">
    <property type="entry name" value="EXOPOLYPHOSPHATASE"/>
    <property type="match status" value="1"/>
</dbReference>
<organism evidence="4 5">
    <name type="scientific">Aminomonas paucivorans DSM 12260</name>
    <dbReference type="NCBI Taxonomy" id="584708"/>
    <lineage>
        <taxon>Bacteria</taxon>
        <taxon>Thermotogati</taxon>
        <taxon>Synergistota</taxon>
        <taxon>Synergistia</taxon>
        <taxon>Synergistales</taxon>
        <taxon>Synergistaceae</taxon>
        <taxon>Aminomonas</taxon>
    </lineage>
</organism>
<dbReference type="STRING" id="584708.Apau_0551"/>
<evidence type="ECO:0000259" key="3">
    <source>
        <dbReference type="Pfam" id="PF21447"/>
    </source>
</evidence>
<dbReference type="Pfam" id="PF02541">
    <property type="entry name" value="Ppx-GppA"/>
    <property type="match status" value="1"/>
</dbReference>
<dbReference type="SUPFAM" id="SSF109604">
    <property type="entry name" value="HD-domain/PDEase-like"/>
    <property type="match status" value="1"/>
</dbReference>
<dbReference type="PANTHER" id="PTHR30005:SF0">
    <property type="entry name" value="RETROGRADE REGULATION PROTEIN 2"/>
    <property type="match status" value="1"/>
</dbReference>
<dbReference type="Gene3D" id="3.30.420.150">
    <property type="entry name" value="Exopolyphosphatase. Domain 2"/>
    <property type="match status" value="1"/>
</dbReference>
<accession>E3D0G5</accession>
<evidence type="ECO:0000259" key="2">
    <source>
        <dbReference type="Pfam" id="PF02541"/>
    </source>
</evidence>
<keyword evidence="5" id="KW-1185">Reference proteome</keyword>
<reference evidence="4 5" key="1">
    <citation type="journal article" date="2010" name="Stand. Genomic Sci.">
        <title>Non-contiguous finished genome sequence of Aminomonas paucivorans type strain (GLU-3).</title>
        <authorList>
            <person name="Pitluck S."/>
            <person name="Yasawong M."/>
            <person name="Held B."/>
            <person name="Lapidus A."/>
            <person name="Nolan M."/>
            <person name="Copeland A."/>
            <person name="Lucas S."/>
            <person name="Del Rio T.G."/>
            <person name="Tice H."/>
            <person name="Cheng J.F."/>
            <person name="Chertkov O."/>
            <person name="Goodwin L."/>
            <person name="Tapia R."/>
            <person name="Han C."/>
            <person name="Liolios K."/>
            <person name="Ivanova N."/>
            <person name="Mavromatis K."/>
            <person name="Ovchinnikova G."/>
            <person name="Pati A."/>
            <person name="Chen A."/>
            <person name="Palaniappan K."/>
            <person name="Land M."/>
            <person name="Hauser L."/>
            <person name="Chang Y.J."/>
            <person name="Jeffries C.D."/>
            <person name="Pukall R."/>
            <person name="Spring S."/>
            <person name="Rohde M."/>
            <person name="Sikorski J."/>
            <person name="Goker M."/>
            <person name="Woyke T."/>
            <person name="Bristow J."/>
            <person name="Eisen J.A."/>
            <person name="Markowitz V."/>
            <person name="Hugenholtz P."/>
            <person name="Kyrpides N.C."/>
            <person name="Klenk H.P."/>
        </authorList>
    </citation>
    <scope>NUCLEOTIDE SEQUENCE [LARGE SCALE GENOMIC DNA]</scope>
    <source>
        <strain evidence="4 5">DSM 12260</strain>
    </source>
</reference>
<name>E3D0G5_9BACT</name>
<dbReference type="GO" id="GO:0008894">
    <property type="term" value="F:guanosine-5'-triphosphate,3'-diphosphate diphosphatase activity"/>
    <property type="evidence" value="ECO:0007669"/>
    <property type="project" value="UniProtKB-EC"/>
</dbReference>
<evidence type="ECO:0000313" key="4">
    <source>
        <dbReference type="EMBL" id="EFQ22984.1"/>
    </source>
</evidence>
<dbReference type="RefSeq" id="WP_006300138.1">
    <property type="nucleotide sequence ID" value="NZ_CM001022.1"/>
</dbReference>
<sequence>METLETPRRTVGLFDIGTNSVRLSVVQIRDGAPVVVNQQREMVRLGEGEFGGGELQPEAMDRCVAVCRRFRDLVRSYGDGEIVAVATSATRDAANQMRFLARLREEADLDVRVVSGREEARLIYLGVASGLHLGAARGLFVDIGGGSTELVVGTQHQHEYLDTLKLGAIRVSSLFQGKDRRAPIPEGTYRDMKQYVRDASVRSVQRIRALGVDRAFGSSGTLLNLGEICSLRTGDPDRRIPLPCLREVLRDLRGLDLEGRRRFPGIQPERADILVGGGAIVETLMEGLDIPLLETSDRSLRDGLLVDYLARTAPEAWGADLSARERSVLQLGRTCHFDEPHARHIAQRAAELFDTGREARLHDLGDRERELLVYAALLHDIGMFLSFSNHHTHTHYLIRNAELLGFDQTEIQIMAATAYYHRKKLPRRKHPQFAELDELSQGKVRVLCLLLRLAESLDRSHSGVVRSARFREAGRRRVELELYASGECQLELWGLSGHQEAFREVFKKDLVSRLFPTLRSEAS</sequence>
<dbReference type="Gene3D" id="3.30.420.40">
    <property type="match status" value="1"/>
</dbReference>
<dbReference type="InterPro" id="IPR050273">
    <property type="entry name" value="GppA/Ppx_hydrolase"/>
</dbReference>
<dbReference type="InterPro" id="IPR048950">
    <property type="entry name" value="Ppx_GppA_C"/>
</dbReference>